<dbReference type="PANTHER" id="PTHR45570:SF1">
    <property type="entry name" value="CARBOXYLIC ESTER HYDROLASE"/>
    <property type="match status" value="1"/>
</dbReference>
<evidence type="ECO:0000259" key="5">
    <source>
        <dbReference type="Pfam" id="PF00135"/>
    </source>
</evidence>
<comment type="caution">
    <text evidence="6">The sequence shown here is derived from an EMBL/GenBank/DDBJ whole genome shotgun (WGS) entry which is preliminary data.</text>
</comment>
<name>D3BMM2_HETP5</name>
<feature type="active site" description="Charge relay system" evidence="3">
    <location>
        <position position="338"/>
    </location>
</feature>
<dbReference type="PROSITE" id="PS00122">
    <property type="entry name" value="CARBOXYLESTERASE_B_1"/>
    <property type="match status" value="1"/>
</dbReference>
<dbReference type="Pfam" id="PF00135">
    <property type="entry name" value="COesterase"/>
    <property type="match status" value="1"/>
</dbReference>
<dbReference type="FunCoup" id="D3BMM2">
    <property type="interactions" value="1"/>
</dbReference>
<dbReference type="RefSeq" id="XP_020429363.1">
    <property type="nucleotide sequence ID" value="XM_020583176.1"/>
</dbReference>
<dbReference type="InterPro" id="IPR002018">
    <property type="entry name" value="CarbesteraseB"/>
</dbReference>
<dbReference type="PANTHER" id="PTHR45570">
    <property type="entry name" value="CARBOXYLIC ESTER HYDROLASE"/>
    <property type="match status" value="1"/>
</dbReference>
<protein>
    <recommendedName>
        <fullName evidence="4">Carboxylic ester hydrolase</fullName>
        <ecNumber evidence="4">3.1.1.-</ecNumber>
    </recommendedName>
</protein>
<evidence type="ECO:0000256" key="2">
    <source>
        <dbReference type="ARBA" id="ARBA00022801"/>
    </source>
</evidence>
<dbReference type="PRINTS" id="PR00878">
    <property type="entry name" value="CHOLNESTRASE"/>
</dbReference>
<evidence type="ECO:0000256" key="3">
    <source>
        <dbReference type="PIRSR" id="PIRSR600997-1"/>
    </source>
</evidence>
<organism evidence="6 7">
    <name type="scientific">Heterostelium pallidum (strain ATCC 26659 / Pp 5 / PN500)</name>
    <name type="common">Cellular slime mold</name>
    <name type="synonym">Polysphondylium pallidum</name>
    <dbReference type="NCBI Taxonomy" id="670386"/>
    <lineage>
        <taxon>Eukaryota</taxon>
        <taxon>Amoebozoa</taxon>
        <taxon>Evosea</taxon>
        <taxon>Eumycetozoa</taxon>
        <taxon>Dictyostelia</taxon>
        <taxon>Acytosteliales</taxon>
        <taxon>Acytosteliaceae</taxon>
        <taxon>Heterostelium</taxon>
    </lineage>
</organism>
<keyword evidence="2 4" id="KW-0378">Hydrolase</keyword>
<feature type="domain" description="Carboxylesterase type B" evidence="5">
    <location>
        <begin position="27"/>
        <end position="525"/>
    </location>
</feature>
<sequence length="535" mass="59353">MNNSICLLQYTNAFDFMSVSDLDDTVQAQTTGGLIQGLRYDDYAVFYGIPFAAPPVGPARWQPPTDPESWQPKVLDARYPQFGCPQNCELPPGTCPTNTSENCLYLNVFVPISALPLGPNDATRPVMAFLPGGRFEQGAAATVLYNARTMVNSSDAIVVTINYRLGVLGFLITDEFSGNYGFLDQRQALMWIQNNIAYFGGDRTRVTLCGQSAGATSIAAHITSPLSFGLFHQAISESNPYLLDLKTREIETKNSMNFAKAVGCPTADASCLYQLTPEEIIQGQIKAQNEIDILIPLALFLPWTPTVDGTEIFDQPINLIKQGKFYEIPMIVGTCMEEALLFIYQAANKSISKFEYEIGMDGLFLNLDDAKQVIAQYPPISGDNRPVLSVIGTDYIFVCPNRNMTRYLSRSETIYTYQFQHVLSFDAWGPLYPNCVGHVCHGSELPFVFNSASLGGYTFTPDEQTLAYAMNNYWMNFVVNGNPNIGLPVPTQWPTFNETGDQTLIFQAPTPYVESGLLSQKCDFWDSMGYDNPVR</sequence>
<feature type="active site" description="Charge relay system" evidence="3">
    <location>
        <position position="441"/>
    </location>
</feature>
<dbReference type="GO" id="GO:0004104">
    <property type="term" value="F:cholinesterase activity"/>
    <property type="evidence" value="ECO:0007669"/>
    <property type="project" value="InterPro"/>
</dbReference>
<proteinExistence type="inferred from homology"/>
<dbReference type="ESTHER" id="polpa-d3bmm2">
    <property type="family name" value="Cholinesterase-like"/>
</dbReference>
<dbReference type="EMBL" id="ADBJ01000043">
    <property type="protein sequence ID" value="EFA77234.1"/>
    <property type="molecule type" value="Genomic_DNA"/>
</dbReference>
<dbReference type="InParanoid" id="D3BMM2"/>
<dbReference type="OMA" id="CDHLVAP"/>
<dbReference type="EC" id="3.1.1.-" evidence="4"/>
<dbReference type="GeneID" id="31367911"/>
<keyword evidence="7" id="KW-1185">Reference proteome</keyword>
<dbReference type="InterPro" id="IPR019826">
    <property type="entry name" value="Carboxylesterase_B_AS"/>
</dbReference>
<dbReference type="AlphaFoldDB" id="D3BMM2"/>
<evidence type="ECO:0000313" key="7">
    <source>
        <dbReference type="Proteomes" id="UP000001396"/>
    </source>
</evidence>
<dbReference type="InterPro" id="IPR029058">
    <property type="entry name" value="AB_hydrolase_fold"/>
</dbReference>
<evidence type="ECO:0000256" key="1">
    <source>
        <dbReference type="ARBA" id="ARBA00005964"/>
    </source>
</evidence>
<evidence type="ECO:0000313" key="6">
    <source>
        <dbReference type="EMBL" id="EFA77234.1"/>
    </source>
</evidence>
<comment type="similarity">
    <text evidence="1 4">Belongs to the type-B carboxylesterase/lipase family.</text>
</comment>
<evidence type="ECO:0000256" key="4">
    <source>
        <dbReference type="RuleBase" id="RU361235"/>
    </source>
</evidence>
<accession>D3BMM2</accession>
<dbReference type="InterPro" id="IPR000997">
    <property type="entry name" value="Cholinesterase"/>
</dbReference>
<dbReference type="Gene3D" id="3.40.50.1820">
    <property type="entry name" value="alpha/beta hydrolase"/>
    <property type="match status" value="1"/>
</dbReference>
<dbReference type="STRING" id="670386.D3BMM2"/>
<feature type="active site" description="Acyl-ester intermediate" evidence="3">
    <location>
        <position position="212"/>
    </location>
</feature>
<reference evidence="6 7" key="1">
    <citation type="journal article" date="2011" name="Genome Res.">
        <title>Phylogeny-wide analysis of social amoeba genomes highlights ancient origins for complex intercellular communication.</title>
        <authorList>
            <person name="Heidel A.J."/>
            <person name="Lawal H.M."/>
            <person name="Felder M."/>
            <person name="Schilde C."/>
            <person name="Helps N.R."/>
            <person name="Tunggal B."/>
            <person name="Rivero F."/>
            <person name="John U."/>
            <person name="Schleicher M."/>
            <person name="Eichinger L."/>
            <person name="Platzer M."/>
            <person name="Noegel A.A."/>
            <person name="Schaap P."/>
            <person name="Gloeckner G."/>
        </authorList>
    </citation>
    <scope>NUCLEOTIDE SEQUENCE [LARGE SCALE GENOMIC DNA]</scope>
    <source>
        <strain evidence="7">ATCC 26659 / Pp 5 / PN500</strain>
    </source>
</reference>
<dbReference type="SUPFAM" id="SSF53474">
    <property type="entry name" value="alpha/beta-Hydrolases"/>
    <property type="match status" value="1"/>
</dbReference>
<dbReference type="Proteomes" id="UP000001396">
    <property type="component" value="Unassembled WGS sequence"/>
</dbReference>
<gene>
    <name evidence="6" type="ORF">PPL_12444</name>
</gene>